<dbReference type="CTD" id="20234465"/>
<dbReference type="InterPro" id="IPR007110">
    <property type="entry name" value="Ig-like_dom"/>
</dbReference>
<reference evidence="5 6" key="1">
    <citation type="journal article" date="2013" name="Nature">
        <title>Insights into bilaterian evolution from three spiralian genomes.</title>
        <authorList>
            <person name="Simakov O."/>
            <person name="Marletaz F."/>
            <person name="Cho S.J."/>
            <person name="Edsinger-Gonzales E."/>
            <person name="Havlak P."/>
            <person name="Hellsten U."/>
            <person name="Kuo D.H."/>
            <person name="Larsson T."/>
            <person name="Lv J."/>
            <person name="Arendt D."/>
            <person name="Savage R."/>
            <person name="Osoegawa K."/>
            <person name="de Jong P."/>
            <person name="Grimwood J."/>
            <person name="Chapman J.A."/>
            <person name="Shapiro H."/>
            <person name="Aerts A."/>
            <person name="Otillar R.P."/>
            <person name="Terry A.Y."/>
            <person name="Boore J.L."/>
            <person name="Grigoriev I.V."/>
            <person name="Lindberg D.R."/>
            <person name="Seaver E.C."/>
            <person name="Weisblat D.A."/>
            <person name="Putnam N.H."/>
            <person name="Rokhsar D.S."/>
        </authorList>
    </citation>
    <scope>NUCLEOTIDE SEQUENCE [LARGE SCALE GENOMIC DNA]</scope>
</reference>
<evidence type="ECO:0000256" key="2">
    <source>
        <dbReference type="ARBA" id="ARBA00022490"/>
    </source>
</evidence>
<dbReference type="PROSITE" id="PS50835">
    <property type="entry name" value="IG_LIKE"/>
    <property type="match status" value="2"/>
</dbReference>
<keyword evidence="3" id="KW-0393">Immunoglobulin domain</keyword>
<feature type="domain" description="Ig-like" evidence="4">
    <location>
        <begin position="42"/>
        <end position="132"/>
    </location>
</feature>
<dbReference type="PANTHER" id="PTHR47633">
    <property type="entry name" value="IMMUNOGLOBULIN"/>
    <property type="match status" value="1"/>
</dbReference>
<dbReference type="RefSeq" id="XP_009049562.1">
    <property type="nucleotide sequence ID" value="XM_009051314.1"/>
</dbReference>
<name>V4A760_LOTGI</name>
<dbReference type="Pfam" id="PF07679">
    <property type="entry name" value="I-set"/>
    <property type="match status" value="2"/>
</dbReference>
<comment type="subcellular location">
    <subcellularLocation>
        <location evidence="1">Cytoplasm</location>
    </subcellularLocation>
</comment>
<evidence type="ECO:0000259" key="4">
    <source>
        <dbReference type="PROSITE" id="PS50835"/>
    </source>
</evidence>
<proteinExistence type="predicted"/>
<evidence type="ECO:0000256" key="1">
    <source>
        <dbReference type="ARBA" id="ARBA00004496"/>
    </source>
</evidence>
<protein>
    <recommendedName>
        <fullName evidence="4">Ig-like domain-containing protein</fullName>
    </recommendedName>
</protein>
<feature type="domain" description="Ig-like" evidence="4">
    <location>
        <begin position="140"/>
        <end position="228"/>
    </location>
</feature>
<keyword evidence="6" id="KW-1185">Reference proteome</keyword>
<dbReference type="SMART" id="SM00408">
    <property type="entry name" value="IGc2"/>
    <property type="match status" value="2"/>
</dbReference>
<dbReference type="KEGG" id="lgi:LOTGIDRAFT_141661"/>
<evidence type="ECO:0000313" key="5">
    <source>
        <dbReference type="EMBL" id="ESO99778.1"/>
    </source>
</evidence>
<dbReference type="SUPFAM" id="SSF48726">
    <property type="entry name" value="Immunoglobulin"/>
    <property type="match status" value="2"/>
</dbReference>
<dbReference type="InterPro" id="IPR013783">
    <property type="entry name" value="Ig-like_fold"/>
</dbReference>
<dbReference type="HOGENOM" id="CLU_072416_1_0_1"/>
<dbReference type="FunFam" id="2.60.40.10:FF:000425">
    <property type="entry name" value="Myosin light chain kinase"/>
    <property type="match status" value="2"/>
</dbReference>
<dbReference type="GO" id="GO:0005737">
    <property type="term" value="C:cytoplasm"/>
    <property type="evidence" value="ECO:0007669"/>
    <property type="project" value="UniProtKB-SubCell"/>
</dbReference>
<evidence type="ECO:0000313" key="6">
    <source>
        <dbReference type="Proteomes" id="UP000030746"/>
    </source>
</evidence>
<dbReference type="AlphaFoldDB" id="V4A760"/>
<dbReference type="OMA" id="RRCRICT"/>
<gene>
    <name evidence="5" type="ORF">LOTGIDRAFT_141661</name>
</gene>
<dbReference type="InterPro" id="IPR003598">
    <property type="entry name" value="Ig_sub2"/>
</dbReference>
<evidence type="ECO:0000256" key="3">
    <source>
        <dbReference type="ARBA" id="ARBA00023319"/>
    </source>
</evidence>
<dbReference type="Proteomes" id="UP000030746">
    <property type="component" value="Unassembled WGS sequence"/>
</dbReference>
<organism evidence="5 6">
    <name type="scientific">Lottia gigantea</name>
    <name type="common">Giant owl limpet</name>
    <dbReference type="NCBI Taxonomy" id="225164"/>
    <lineage>
        <taxon>Eukaryota</taxon>
        <taxon>Metazoa</taxon>
        <taxon>Spiralia</taxon>
        <taxon>Lophotrochozoa</taxon>
        <taxon>Mollusca</taxon>
        <taxon>Gastropoda</taxon>
        <taxon>Patellogastropoda</taxon>
        <taxon>Lottioidea</taxon>
        <taxon>Lottiidae</taxon>
        <taxon>Lottia</taxon>
    </lineage>
</organism>
<dbReference type="InterPro" id="IPR013098">
    <property type="entry name" value="Ig_I-set"/>
</dbReference>
<dbReference type="EMBL" id="KB200919">
    <property type="protein sequence ID" value="ESO99778.1"/>
    <property type="molecule type" value="Genomic_DNA"/>
</dbReference>
<dbReference type="InterPro" id="IPR036179">
    <property type="entry name" value="Ig-like_dom_sf"/>
</dbReference>
<dbReference type="GeneID" id="20234465"/>
<keyword evidence="2" id="KW-0963">Cytoplasm</keyword>
<dbReference type="SMART" id="SM00409">
    <property type="entry name" value="IG"/>
    <property type="match status" value="2"/>
</dbReference>
<sequence>MTFTFQTSPVEEETVTDKVEETTEVQEEVVDLQDVLDGGQAPEFTWGLMSLKVMDGEEVKFRCEVVGQPMPQVSWFHDEKPIAENQDFKLTYDMESGNCTLLIVEVFPQDAGEYKCIAVNEYGQAETKAYLEIELQEEAPNFVILLKDMTVNESSVLKLEVEVTGIPAPEITWHFEDEEIIAEDDIELITEQYKSTLIINKVLPEDEGEYRVEAVNKVGSCSCVAYITVIGKHDHL</sequence>
<dbReference type="InterPro" id="IPR003599">
    <property type="entry name" value="Ig_sub"/>
</dbReference>
<accession>V4A760</accession>
<dbReference type="PANTHER" id="PTHR47633:SF4">
    <property type="entry name" value="MYOPALLADIN ISOFORM X1"/>
    <property type="match status" value="1"/>
</dbReference>
<dbReference type="OrthoDB" id="5969272at2759"/>
<dbReference type="Gene3D" id="2.60.40.10">
    <property type="entry name" value="Immunoglobulins"/>
    <property type="match status" value="2"/>
</dbReference>